<dbReference type="AlphaFoldDB" id="A0A4R1M1X3"/>
<dbReference type="Gene3D" id="3.20.20.80">
    <property type="entry name" value="Glycosidases"/>
    <property type="match status" value="2"/>
</dbReference>
<dbReference type="EMBL" id="SMGO01000001">
    <property type="protein sequence ID" value="TCK85000.1"/>
    <property type="molecule type" value="Genomic_DNA"/>
</dbReference>
<dbReference type="SUPFAM" id="SSF51445">
    <property type="entry name" value="(Trans)glycosidases"/>
    <property type="match status" value="1"/>
</dbReference>
<sequence length="830" mass="96754">MLTIYLKKKQNRINMVEEFRVTKSLKEKISDQYEEDIHHVNNPVLDPPKIEKKYLGRITQYLQKGNSFYFHDNKATVEIKVVSDEIIRVRLAPNSSFLSDFSYAVDNVNQHVDLYELDEDNENYRVKTNTVTCVLNKENFHISFENRDGKITNQDHAPMHWEENDDFGGYYVYCTKQAKENEGFFGLGDKASHLNLKGRRLTNWNSDTYSFSFNQDPLYKSIPFYLSLHEGESYGIFFDNTFKTYFDFASEKTDQTSFWSEGGELQYYYIHGPSMTDVIKRYHNLTGTHYLPPTWALGYHQCRWSYYPESKVRDLGLQFRNRQIPCDALYLDIDYMEGYRCFTWNKRYFPDPKGMIQDLAKDGFKTVVMIDPGIKVDDNYWVFQEGKKNNYFCRRGDDYFMEGYVWPGRCQFPDFTNPQVRAWWGGLYEGLVESGVAGVWNDMNEPAVFGGRVFPNDVRHNYDGHHGSHRKAHNIYGMQMVRATYDGLKKLQPNKRPFTITRAAYAGTQRYASVWTGDNVATWEHLKMGSLQLQRLSMSGLPFCGTDIGGFSGEPTAELFTRWIQFGVFSPFMRAHSAGDTAEREPWSFGEEYEKLNRKFIQLRYKLLPYIYTVFRQHAHDGSPILNPLIMLEQEEVSNLQREEEFAFGDKILVSPVLEAGQQQKTIYLPKGKWYDYWTHALIPGGMEHQFDTPLDKMPIFIKAGTVLPEHPVMQYVNEKTIEILDLNVFYSESHVESSLYEDEGDSFAYEHQGYVNKKFIVKGTASSLEITQEVEGLYTESYHEYRVNIIGLPFELKTVLVDNEIINFSQNELGSTVVIGKRFKSMLLK</sequence>
<proteinExistence type="inferred from homology"/>
<feature type="domain" description="Glycosyl hydrolase family 31 C-terminal" evidence="8">
    <location>
        <begin position="622"/>
        <end position="708"/>
    </location>
</feature>
<reference evidence="9 10" key="1">
    <citation type="submission" date="2019-03" db="EMBL/GenBank/DDBJ databases">
        <title>Genomic Encyclopedia of Archaeal and Bacterial Type Strains, Phase II (KMG-II): from individual species to whole genera.</title>
        <authorList>
            <person name="Goeker M."/>
        </authorList>
    </citation>
    <scope>NUCLEOTIDE SEQUENCE [LARGE SCALE GENOMIC DNA]</scope>
    <source>
        <strain evidence="9 10">DSM 22554</strain>
    </source>
</reference>
<dbReference type="InterPro" id="IPR048395">
    <property type="entry name" value="Glyco_hydro_31_C"/>
</dbReference>
<evidence type="ECO:0000256" key="2">
    <source>
        <dbReference type="ARBA" id="ARBA00022801"/>
    </source>
</evidence>
<evidence type="ECO:0000313" key="9">
    <source>
        <dbReference type="EMBL" id="TCK85000.1"/>
    </source>
</evidence>
<dbReference type="CDD" id="cd14752">
    <property type="entry name" value="GH31_N"/>
    <property type="match status" value="1"/>
</dbReference>
<dbReference type="InterPro" id="IPR033403">
    <property type="entry name" value="DUF5110"/>
</dbReference>
<comment type="caution">
    <text evidence="9">The sequence shown here is derived from an EMBL/GenBank/DDBJ whole genome shotgun (WGS) entry which is preliminary data.</text>
</comment>
<evidence type="ECO:0000256" key="3">
    <source>
        <dbReference type="ARBA" id="ARBA00023295"/>
    </source>
</evidence>
<evidence type="ECO:0000256" key="1">
    <source>
        <dbReference type="ARBA" id="ARBA00007806"/>
    </source>
</evidence>
<keyword evidence="3 4" id="KW-0326">Glycosidase</keyword>
<dbReference type="GO" id="GO:0004553">
    <property type="term" value="F:hydrolase activity, hydrolyzing O-glycosyl compounds"/>
    <property type="evidence" value="ECO:0007669"/>
    <property type="project" value="InterPro"/>
</dbReference>
<dbReference type="Pfam" id="PF01055">
    <property type="entry name" value="Glyco_hydro_31_2nd"/>
    <property type="match status" value="1"/>
</dbReference>
<evidence type="ECO:0000259" key="6">
    <source>
        <dbReference type="Pfam" id="PF13802"/>
    </source>
</evidence>
<dbReference type="GO" id="GO:0030246">
    <property type="term" value="F:carbohydrate binding"/>
    <property type="evidence" value="ECO:0007669"/>
    <property type="project" value="InterPro"/>
</dbReference>
<keyword evidence="2 4" id="KW-0378">Hydrolase</keyword>
<evidence type="ECO:0000259" key="7">
    <source>
        <dbReference type="Pfam" id="PF17137"/>
    </source>
</evidence>
<accession>A0A4R1M1X3</accession>
<keyword evidence="10" id="KW-1185">Reference proteome</keyword>
<evidence type="ECO:0000259" key="8">
    <source>
        <dbReference type="Pfam" id="PF21365"/>
    </source>
</evidence>
<feature type="domain" description="Glycoside hydrolase family 31 TIM barrel" evidence="5">
    <location>
        <begin position="290"/>
        <end position="613"/>
    </location>
</feature>
<evidence type="ECO:0000259" key="5">
    <source>
        <dbReference type="Pfam" id="PF01055"/>
    </source>
</evidence>
<evidence type="ECO:0000313" key="10">
    <source>
        <dbReference type="Proteomes" id="UP000294616"/>
    </source>
</evidence>
<dbReference type="GO" id="GO:0005975">
    <property type="term" value="P:carbohydrate metabolic process"/>
    <property type="evidence" value="ECO:0007669"/>
    <property type="project" value="InterPro"/>
</dbReference>
<dbReference type="PANTHER" id="PTHR22762">
    <property type="entry name" value="ALPHA-GLUCOSIDASE"/>
    <property type="match status" value="1"/>
</dbReference>
<comment type="similarity">
    <text evidence="1 4">Belongs to the glycosyl hydrolase 31 family.</text>
</comment>
<dbReference type="InterPro" id="IPR017853">
    <property type="entry name" value="GH"/>
</dbReference>
<dbReference type="InterPro" id="IPR011013">
    <property type="entry name" value="Gal_mutarotase_sf_dom"/>
</dbReference>
<name>A0A4R1M1X3_9SPHI</name>
<dbReference type="Proteomes" id="UP000294616">
    <property type="component" value="Unassembled WGS sequence"/>
</dbReference>
<dbReference type="Gene3D" id="2.60.40.1760">
    <property type="entry name" value="glycosyl hydrolase (family 31)"/>
    <property type="match status" value="1"/>
</dbReference>
<evidence type="ECO:0000256" key="4">
    <source>
        <dbReference type="RuleBase" id="RU361185"/>
    </source>
</evidence>
<organism evidence="9 10">
    <name type="scientific">Albibacterium bauzanense</name>
    <dbReference type="NCBI Taxonomy" id="653929"/>
    <lineage>
        <taxon>Bacteria</taxon>
        <taxon>Pseudomonadati</taxon>
        <taxon>Bacteroidota</taxon>
        <taxon>Sphingobacteriia</taxon>
        <taxon>Sphingobacteriales</taxon>
        <taxon>Sphingobacteriaceae</taxon>
        <taxon>Albibacterium</taxon>
    </lineage>
</organism>
<dbReference type="SUPFAM" id="SSF51011">
    <property type="entry name" value="Glycosyl hydrolase domain"/>
    <property type="match status" value="1"/>
</dbReference>
<dbReference type="InterPro" id="IPR025887">
    <property type="entry name" value="Glyco_hydro_31_N_dom"/>
</dbReference>
<dbReference type="SUPFAM" id="SSF74650">
    <property type="entry name" value="Galactose mutarotase-like"/>
    <property type="match status" value="1"/>
</dbReference>
<dbReference type="InterPro" id="IPR013780">
    <property type="entry name" value="Glyco_hydro_b"/>
</dbReference>
<dbReference type="Pfam" id="PF13802">
    <property type="entry name" value="Gal_mutarotas_2"/>
    <property type="match status" value="1"/>
</dbReference>
<feature type="domain" description="Glycoside hydrolase family 31 N-terminal" evidence="6">
    <location>
        <begin position="76"/>
        <end position="247"/>
    </location>
</feature>
<dbReference type="Pfam" id="PF21365">
    <property type="entry name" value="Glyco_hydro_31_3rd"/>
    <property type="match status" value="1"/>
</dbReference>
<feature type="domain" description="DUF5110" evidence="7">
    <location>
        <begin position="725"/>
        <end position="792"/>
    </location>
</feature>
<gene>
    <name evidence="9" type="ORF">C8N28_0296</name>
</gene>
<dbReference type="InterPro" id="IPR030458">
    <property type="entry name" value="Glyco_hydro_31_AS"/>
</dbReference>
<protein>
    <submittedName>
        <fullName evidence="9">Alpha-glucosidase</fullName>
    </submittedName>
</protein>
<dbReference type="PANTHER" id="PTHR22762:SF166">
    <property type="entry name" value="ALPHA-GLUCOSIDASE"/>
    <property type="match status" value="1"/>
</dbReference>
<dbReference type="Gene3D" id="2.60.40.1180">
    <property type="entry name" value="Golgi alpha-mannosidase II"/>
    <property type="match status" value="2"/>
</dbReference>
<dbReference type="CDD" id="cd06604">
    <property type="entry name" value="GH31_glucosidase_II_MalA"/>
    <property type="match status" value="1"/>
</dbReference>
<dbReference type="InterPro" id="IPR000322">
    <property type="entry name" value="Glyco_hydro_31_TIM"/>
</dbReference>
<dbReference type="Pfam" id="PF17137">
    <property type="entry name" value="DUF5110"/>
    <property type="match status" value="1"/>
</dbReference>
<dbReference type="PROSITE" id="PS00129">
    <property type="entry name" value="GLYCOSYL_HYDROL_F31_1"/>
    <property type="match status" value="1"/>
</dbReference>